<organism evidence="1 2">
    <name type="scientific">Streblomastix strix</name>
    <dbReference type="NCBI Taxonomy" id="222440"/>
    <lineage>
        <taxon>Eukaryota</taxon>
        <taxon>Metamonada</taxon>
        <taxon>Preaxostyla</taxon>
        <taxon>Oxymonadida</taxon>
        <taxon>Streblomastigidae</taxon>
        <taxon>Streblomastix</taxon>
    </lineage>
</organism>
<evidence type="ECO:0000313" key="2">
    <source>
        <dbReference type="Proteomes" id="UP000324800"/>
    </source>
</evidence>
<evidence type="ECO:0000313" key="1">
    <source>
        <dbReference type="EMBL" id="KAA6385197.1"/>
    </source>
</evidence>
<name>A0A5J4VRB6_9EUKA</name>
<dbReference type="AlphaFoldDB" id="A0A5J4VRB6"/>
<dbReference type="EMBL" id="SNRW01005372">
    <property type="protein sequence ID" value="KAA6385197.1"/>
    <property type="molecule type" value="Genomic_DNA"/>
</dbReference>
<dbReference type="Proteomes" id="UP000324800">
    <property type="component" value="Unassembled WGS sequence"/>
</dbReference>
<reference evidence="1 2" key="1">
    <citation type="submission" date="2019-03" db="EMBL/GenBank/DDBJ databases">
        <title>Single cell metagenomics reveals metabolic interactions within the superorganism composed of flagellate Streblomastix strix and complex community of Bacteroidetes bacteria on its surface.</title>
        <authorList>
            <person name="Treitli S.C."/>
            <person name="Kolisko M."/>
            <person name="Husnik F."/>
            <person name="Keeling P."/>
            <person name="Hampl V."/>
        </authorList>
    </citation>
    <scope>NUCLEOTIDE SEQUENCE [LARGE SCALE GENOMIC DNA]</scope>
    <source>
        <strain evidence="1">ST1C</strain>
    </source>
</reference>
<gene>
    <name evidence="1" type="ORF">EZS28_019275</name>
</gene>
<sequence>MEAIAKALNLDTSQKRYMPSMSREMAEYLKTFEGLDYLKYSQILTQKLQLENNIYGPNRRRRRRQQRLGLINCVVFTTLINR</sequence>
<comment type="caution">
    <text evidence="1">The sequence shown here is derived from an EMBL/GenBank/DDBJ whole genome shotgun (WGS) entry which is preliminary data.</text>
</comment>
<proteinExistence type="predicted"/>
<accession>A0A5J4VRB6</accession>
<protein>
    <submittedName>
        <fullName evidence="1">Uncharacterized protein</fullName>
    </submittedName>
</protein>